<dbReference type="EMBL" id="CAFB01000034">
    <property type="protein sequence ID" value="CCD28713.1"/>
    <property type="molecule type" value="Genomic_DNA"/>
</dbReference>
<name>G2J7G8_9BURK</name>
<dbReference type="Proteomes" id="UP000054051">
    <property type="component" value="Unassembled WGS sequence"/>
</dbReference>
<protein>
    <submittedName>
        <fullName evidence="2">Toluene tolerance protein</fullName>
    </submittedName>
</protein>
<feature type="chain" id="PRO_5003431533" evidence="1">
    <location>
        <begin position="27"/>
        <end position="223"/>
    </location>
</feature>
<sequence>MNKQFLPFMMRAALAAFFACAGVAHAQKAQPSGNDADAARELIIAVTTEVMNIVKNDPSITKDMGRLTRLVDQKILPHTDMQRATRVAMGRHWKNATPPQRQQLMTQFKDLLFYTYAGALSKISTAQLKNQPPMNYLPLRAQNSGHEVVVETVLMNEGNPVNIDYRLEKTSEGWKVYDVNFGGMWWTQNYQEQFDNKIAEAGIDGLLEFLSKRNQQLKAGQRA</sequence>
<accession>G2J7G8</accession>
<feature type="signal peptide" evidence="1">
    <location>
        <begin position="1"/>
        <end position="26"/>
    </location>
</feature>
<comment type="caution">
    <text evidence="2">The sequence shown here is derived from an EMBL/GenBank/DDBJ whole genome shotgun (WGS) entry which is preliminary data.</text>
</comment>
<gene>
    <name evidence="2" type="primary">yrbC</name>
    <name evidence="2" type="ORF">CAGGBEG34_180017</name>
</gene>
<dbReference type="RefSeq" id="WP_006681999.1">
    <property type="nucleotide sequence ID" value="NZ_CAFB01000034.1"/>
</dbReference>
<evidence type="ECO:0000313" key="2">
    <source>
        <dbReference type="EMBL" id="CCD28713.1"/>
    </source>
</evidence>
<keyword evidence="1" id="KW-0732">Signal</keyword>
<dbReference type="InterPro" id="IPR008869">
    <property type="entry name" value="MlaC/ttg2D"/>
</dbReference>
<keyword evidence="3" id="KW-1185">Reference proteome</keyword>
<dbReference type="PANTHER" id="PTHR36573:SF1">
    <property type="entry name" value="INTERMEMBRANE PHOSPHOLIPID TRANSPORT SYSTEM BINDING PROTEIN MLAC"/>
    <property type="match status" value="1"/>
</dbReference>
<dbReference type="PANTHER" id="PTHR36573">
    <property type="entry name" value="INTERMEMBRANE PHOSPHOLIPID TRANSPORT SYSTEM BINDING PROTEIN MLAC"/>
    <property type="match status" value="1"/>
</dbReference>
<dbReference type="Gene3D" id="3.10.450.50">
    <property type="match status" value="1"/>
</dbReference>
<organism evidence="2 3">
    <name type="scientific">Candidatus Glomeribacter gigasporarum BEG34</name>
    <dbReference type="NCBI Taxonomy" id="1070319"/>
    <lineage>
        <taxon>Bacteria</taxon>
        <taxon>Pseudomonadati</taxon>
        <taxon>Pseudomonadota</taxon>
        <taxon>Betaproteobacteria</taxon>
        <taxon>Burkholderiales</taxon>
        <taxon>Burkholderiaceae</taxon>
        <taxon>Candidatus Glomeribacter</taxon>
    </lineage>
</organism>
<dbReference type="STRING" id="1070319.CAGGBEG34_180017"/>
<evidence type="ECO:0000256" key="1">
    <source>
        <dbReference type="SAM" id="SignalP"/>
    </source>
</evidence>
<dbReference type="eggNOG" id="COG2854">
    <property type="taxonomic scope" value="Bacteria"/>
</dbReference>
<proteinExistence type="predicted"/>
<reference evidence="2 3" key="1">
    <citation type="submission" date="2011-08" db="EMBL/GenBank/DDBJ databases">
        <title>The genome of the obligate endobacterium of an arbuscular mycorrhizal fungus reveals an interphylum network of nutritional interactions.</title>
        <authorList>
            <person name="Ghignone S."/>
            <person name="Salvioli A."/>
            <person name="Anca I."/>
            <person name="Lumini E."/>
            <person name="Ortu G."/>
            <person name="Petiti L."/>
            <person name="Cruveiller S."/>
            <person name="Bianciotto V."/>
            <person name="Piffanelli P."/>
            <person name="Lanfranco L."/>
            <person name="Bonfante P."/>
        </authorList>
    </citation>
    <scope>NUCLEOTIDE SEQUENCE [LARGE SCALE GENOMIC DNA]</scope>
    <source>
        <strain evidence="2 3">BEG34</strain>
    </source>
</reference>
<dbReference type="Pfam" id="PF05494">
    <property type="entry name" value="MlaC"/>
    <property type="match status" value="1"/>
</dbReference>
<dbReference type="AlphaFoldDB" id="G2J7G8"/>
<dbReference type="Gene3D" id="1.10.10.640">
    <property type="entry name" value="phospholipid-binding protein"/>
    <property type="match status" value="1"/>
</dbReference>
<evidence type="ECO:0000313" key="3">
    <source>
        <dbReference type="Proteomes" id="UP000054051"/>
    </source>
</evidence>